<accession>A0AAD5E9T8</accession>
<evidence type="ECO:0000256" key="3">
    <source>
        <dbReference type="ARBA" id="ARBA00022989"/>
    </source>
</evidence>
<evidence type="ECO:0000256" key="4">
    <source>
        <dbReference type="ARBA" id="ARBA00023136"/>
    </source>
</evidence>
<dbReference type="InterPro" id="IPR018499">
    <property type="entry name" value="Tetraspanin/Peripherin"/>
</dbReference>
<gene>
    <name evidence="7" type="ORF">K450DRAFT_242803</name>
</gene>
<evidence type="ECO:0000256" key="2">
    <source>
        <dbReference type="ARBA" id="ARBA00022692"/>
    </source>
</evidence>
<comment type="subcellular location">
    <subcellularLocation>
        <location evidence="1">Membrane</location>
        <topology evidence="1">Multi-pass membrane protein</topology>
    </subcellularLocation>
</comment>
<proteinExistence type="predicted"/>
<evidence type="ECO:0000256" key="5">
    <source>
        <dbReference type="SAM" id="MobiDB-lite"/>
    </source>
</evidence>
<feature type="region of interest" description="Disordered" evidence="5">
    <location>
        <begin position="192"/>
        <end position="220"/>
    </location>
</feature>
<name>A0AAD5E9T8_UMBRA</name>
<organism evidence="7 8">
    <name type="scientific">Umbelopsis ramanniana AG</name>
    <dbReference type="NCBI Taxonomy" id="1314678"/>
    <lineage>
        <taxon>Eukaryota</taxon>
        <taxon>Fungi</taxon>
        <taxon>Fungi incertae sedis</taxon>
        <taxon>Mucoromycota</taxon>
        <taxon>Mucoromycotina</taxon>
        <taxon>Umbelopsidomycetes</taxon>
        <taxon>Umbelopsidales</taxon>
        <taxon>Umbelopsidaceae</taxon>
        <taxon>Umbelopsis</taxon>
    </lineage>
</organism>
<evidence type="ECO:0000313" key="8">
    <source>
        <dbReference type="Proteomes" id="UP001206595"/>
    </source>
</evidence>
<feature type="transmembrane region" description="Helical" evidence="6">
    <location>
        <begin position="146"/>
        <end position="168"/>
    </location>
</feature>
<dbReference type="RefSeq" id="XP_051444346.1">
    <property type="nucleotide sequence ID" value="XM_051589315.1"/>
</dbReference>
<sequence>MVGLGLVALGGFHLRASNVGTTFAMVTMIVGIWIAVISFTGYFGTAIEHFGFLRGFITMLSMVLILETGIIIWLVSIEPDKVRSVGSQVWGYLYDHDRLSLSNIETRIQCCGYLHTWDRPSSLSCQYAQPCYMTTTQMLDDHKASLIAGTAIAIMVQILSILVTTLMVEIMERTEQDDAYRPLLQQHVAPADYSGGGGQFSGYHRARRPSKGVRSSSSQA</sequence>
<dbReference type="Pfam" id="PF00335">
    <property type="entry name" value="Tetraspanin"/>
    <property type="match status" value="1"/>
</dbReference>
<evidence type="ECO:0000313" key="7">
    <source>
        <dbReference type="EMBL" id="KAI8579342.1"/>
    </source>
</evidence>
<dbReference type="GeneID" id="75914660"/>
<keyword evidence="8" id="KW-1185">Reference proteome</keyword>
<keyword evidence="4 6" id="KW-0472">Membrane</keyword>
<evidence type="ECO:0008006" key="9">
    <source>
        <dbReference type="Google" id="ProtNLM"/>
    </source>
</evidence>
<dbReference type="GO" id="GO:0016020">
    <property type="term" value="C:membrane"/>
    <property type="evidence" value="ECO:0007669"/>
    <property type="project" value="UniProtKB-SubCell"/>
</dbReference>
<keyword evidence="2 6" id="KW-0812">Transmembrane</keyword>
<reference evidence="7" key="2">
    <citation type="journal article" date="2022" name="Proc. Natl. Acad. Sci. U.S.A.">
        <title>Diploid-dominant life cycles characterize the early evolution of Fungi.</title>
        <authorList>
            <person name="Amses K.R."/>
            <person name="Simmons D.R."/>
            <person name="Longcore J.E."/>
            <person name="Mondo S.J."/>
            <person name="Seto K."/>
            <person name="Jeronimo G.H."/>
            <person name="Bonds A.E."/>
            <person name="Quandt C.A."/>
            <person name="Davis W.J."/>
            <person name="Chang Y."/>
            <person name="Federici B.A."/>
            <person name="Kuo A."/>
            <person name="LaButti K."/>
            <person name="Pangilinan J."/>
            <person name="Andreopoulos W."/>
            <person name="Tritt A."/>
            <person name="Riley R."/>
            <person name="Hundley H."/>
            <person name="Johnson J."/>
            <person name="Lipzen A."/>
            <person name="Barry K."/>
            <person name="Lang B.F."/>
            <person name="Cuomo C.A."/>
            <person name="Buchler N.E."/>
            <person name="Grigoriev I.V."/>
            <person name="Spatafora J.W."/>
            <person name="Stajich J.E."/>
            <person name="James T.Y."/>
        </authorList>
    </citation>
    <scope>NUCLEOTIDE SEQUENCE</scope>
    <source>
        <strain evidence="7">AG</strain>
    </source>
</reference>
<evidence type="ECO:0000256" key="6">
    <source>
        <dbReference type="SAM" id="Phobius"/>
    </source>
</evidence>
<feature type="transmembrane region" description="Helical" evidence="6">
    <location>
        <begin position="26"/>
        <end position="44"/>
    </location>
</feature>
<dbReference type="Proteomes" id="UP001206595">
    <property type="component" value="Unassembled WGS sequence"/>
</dbReference>
<dbReference type="EMBL" id="MU620921">
    <property type="protein sequence ID" value="KAI8579342.1"/>
    <property type="molecule type" value="Genomic_DNA"/>
</dbReference>
<dbReference type="AlphaFoldDB" id="A0AAD5E9T8"/>
<feature type="transmembrane region" description="Helical" evidence="6">
    <location>
        <begin position="56"/>
        <end position="75"/>
    </location>
</feature>
<reference evidence="7" key="1">
    <citation type="submission" date="2021-06" db="EMBL/GenBank/DDBJ databases">
        <authorList>
            <consortium name="DOE Joint Genome Institute"/>
            <person name="Mondo S.J."/>
            <person name="Amses K.R."/>
            <person name="Simmons D.R."/>
            <person name="Longcore J.E."/>
            <person name="Seto K."/>
            <person name="Alves G.H."/>
            <person name="Bonds A.E."/>
            <person name="Quandt C.A."/>
            <person name="Davis W.J."/>
            <person name="Chang Y."/>
            <person name="Letcher P.M."/>
            <person name="Powell M.J."/>
            <person name="Kuo A."/>
            <person name="Labutti K."/>
            <person name="Pangilinan J."/>
            <person name="Andreopoulos W."/>
            <person name="Tritt A."/>
            <person name="Riley R."/>
            <person name="Hundley H."/>
            <person name="Johnson J."/>
            <person name="Lipzen A."/>
            <person name="Barry K."/>
            <person name="Berbee M.L."/>
            <person name="Buchler N.E."/>
            <person name="Grigoriev I.V."/>
            <person name="Spatafora J.W."/>
            <person name="Stajich J.E."/>
            <person name="James T.Y."/>
        </authorList>
    </citation>
    <scope>NUCLEOTIDE SEQUENCE</scope>
    <source>
        <strain evidence="7">AG</strain>
    </source>
</reference>
<keyword evidence="3 6" id="KW-1133">Transmembrane helix</keyword>
<comment type="caution">
    <text evidence="7">The sequence shown here is derived from an EMBL/GenBank/DDBJ whole genome shotgun (WGS) entry which is preliminary data.</text>
</comment>
<evidence type="ECO:0000256" key="1">
    <source>
        <dbReference type="ARBA" id="ARBA00004141"/>
    </source>
</evidence>
<protein>
    <recommendedName>
        <fullName evidence="9">Tetraspanin</fullName>
    </recommendedName>
</protein>